<dbReference type="AlphaFoldDB" id="A0A2X0U244"/>
<name>A0A2X0U244_9ACTO</name>
<dbReference type="Proteomes" id="UP000250192">
    <property type="component" value="Unassembled WGS sequence"/>
</dbReference>
<keyword evidence="2" id="KW-1185">Reference proteome</keyword>
<protein>
    <submittedName>
        <fullName evidence="1">Uncharacterized protein</fullName>
    </submittedName>
</protein>
<accession>A0A2X0U244</accession>
<organism evidence="1 2">
    <name type="scientific">Schaalia odontolytica</name>
    <dbReference type="NCBI Taxonomy" id="1660"/>
    <lineage>
        <taxon>Bacteria</taxon>
        <taxon>Bacillati</taxon>
        <taxon>Actinomycetota</taxon>
        <taxon>Actinomycetes</taxon>
        <taxon>Actinomycetales</taxon>
        <taxon>Actinomycetaceae</taxon>
        <taxon>Schaalia</taxon>
    </lineage>
</organism>
<evidence type="ECO:0000313" key="2">
    <source>
        <dbReference type="Proteomes" id="UP000250192"/>
    </source>
</evidence>
<evidence type="ECO:0000313" key="1">
    <source>
        <dbReference type="EMBL" id="SPT56203.1"/>
    </source>
</evidence>
<reference evidence="1 2" key="1">
    <citation type="submission" date="2018-06" db="EMBL/GenBank/DDBJ databases">
        <authorList>
            <consortium name="Pathogen Informatics"/>
            <person name="Doyle S."/>
        </authorList>
    </citation>
    <scope>NUCLEOTIDE SEQUENCE [LARGE SCALE GENOMIC DNA]</scope>
    <source>
        <strain evidence="1 2">NCTC9935</strain>
    </source>
</reference>
<dbReference type="EMBL" id="UAPR01000008">
    <property type="protein sequence ID" value="SPT56203.1"/>
    <property type="molecule type" value="Genomic_DNA"/>
</dbReference>
<gene>
    <name evidence="1" type="ORF">NCTC9935_01728</name>
</gene>
<dbReference type="STRING" id="1660.APY09_07530"/>
<proteinExistence type="predicted"/>
<sequence length="161" mass="17655">MTDAHARLLAARDVLNRAERAVGLRAHDDIEGVKSAPSPVVLGPMGRAELIRLLISVCPSGGWISFCGVGDIGWEWAAQQGMELDRVLVLNAEKEHQVGDLCSLLIDACDVVCLDLPELSGPQQRTLAARARSMGRTIVTLRPWRGLSRAPQERRRMRLVV</sequence>
<dbReference type="OrthoDB" id="3253383at2"/>